<name>A0A915L5Y5_ROMCU</name>
<accession>A0A915L5Y5</accession>
<evidence type="ECO:0000313" key="2">
    <source>
        <dbReference type="WBParaSite" id="nRc.2.0.1.t45938-RA"/>
    </source>
</evidence>
<proteinExistence type="predicted"/>
<dbReference type="WBParaSite" id="nRc.2.0.1.t45938-RA">
    <property type="protein sequence ID" value="nRc.2.0.1.t45938-RA"/>
    <property type="gene ID" value="nRc.2.0.1.g45938"/>
</dbReference>
<evidence type="ECO:0000313" key="1">
    <source>
        <dbReference type="Proteomes" id="UP000887565"/>
    </source>
</evidence>
<keyword evidence="1" id="KW-1185">Reference proteome</keyword>
<protein>
    <submittedName>
        <fullName evidence="2">Uncharacterized protein</fullName>
    </submittedName>
</protein>
<dbReference type="Proteomes" id="UP000887565">
    <property type="component" value="Unplaced"/>
</dbReference>
<reference evidence="2" key="1">
    <citation type="submission" date="2022-11" db="UniProtKB">
        <authorList>
            <consortium name="WormBaseParasite"/>
        </authorList>
    </citation>
    <scope>IDENTIFICATION</scope>
</reference>
<sequence length="95" mass="10422">MTKQPINQSTLSCPLLSVADYAPPTVETITNATQEEIGRLQAADPAITKIIETLTNANAAKHPTVFFMEEGILYRQVKDLCQIVIPASLVDQMLH</sequence>
<organism evidence="1 2">
    <name type="scientific">Romanomermis culicivorax</name>
    <name type="common">Nematode worm</name>
    <dbReference type="NCBI Taxonomy" id="13658"/>
    <lineage>
        <taxon>Eukaryota</taxon>
        <taxon>Metazoa</taxon>
        <taxon>Ecdysozoa</taxon>
        <taxon>Nematoda</taxon>
        <taxon>Enoplea</taxon>
        <taxon>Dorylaimia</taxon>
        <taxon>Mermithida</taxon>
        <taxon>Mermithoidea</taxon>
        <taxon>Mermithidae</taxon>
        <taxon>Romanomermis</taxon>
    </lineage>
</organism>
<dbReference type="AlphaFoldDB" id="A0A915L5Y5"/>